<feature type="region of interest" description="Disordered" evidence="1">
    <location>
        <begin position="1"/>
        <end position="24"/>
    </location>
</feature>
<evidence type="ECO:0000313" key="2">
    <source>
        <dbReference type="EMBL" id="EPF12246.1"/>
    </source>
</evidence>
<proteinExistence type="predicted"/>
<sequence length="45" mass="5193">MGDLSRFNDNAGEQMVDSEKQKGQLKSWPFLRWSAREDYSPAGRC</sequence>
<dbReference type="Proteomes" id="UP000014585">
    <property type="component" value="Unassembled WGS sequence"/>
</dbReference>
<dbReference type="PATRIC" id="fig|566551.4.peg.4424"/>
<dbReference type="EMBL" id="ATDT01000042">
    <property type="protein sequence ID" value="EPF12246.1"/>
    <property type="molecule type" value="Genomic_DNA"/>
</dbReference>
<gene>
    <name evidence="2" type="ORF">HMPREF0201_04837</name>
</gene>
<organism evidence="2 3">
    <name type="scientific">Cedecea davisae DSM 4568</name>
    <dbReference type="NCBI Taxonomy" id="566551"/>
    <lineage>
        <taxon>Bacteria</taxon>
        <taxon>Pseudomonadati</taxon>
        <taxon>Pseudomonadota</taxon>
        <taxon>Gammaproteobacteria</taxon>
        <taxon>Enterobacterales</taxon>
        <taxon>Enterobacteriaceae</taxon>
        <taxon>Cedecea</taxon>
    </lineage>
</organism>
<protein>
    <submittedName>
        <fullName evidence="2">Uncharacterized protein</fullName>
    </submittedName>
</protein>
<dbReference type="HOGENOM" id="CLU_3197662_0_0_6"/>
<reference evidence="2 3" key="1">
    <citation type="submission" date="2013-04" db="EMBL/GenBank/DDBJ databases">
        <authorList>
            <person name="Weinstock G."/>
            <person name="Sodergren E."/>
            <person name="Lobos E.A."/>
            <person name="Fulton L."/>
            <person name="Fulton R."/>
            <person name="Courtney L."/>
            <person name="Fronick C."/>
            <person name="O'Laughlin M."/>
            <person name="Godfrey J."/>
            <person name="Wilson R.M."/>
            <person name="Miner T."/>
            <person name="Farmer C."/>
            <person name="Delehaunty K."/>
            <person name="Cordes M."/>
            <person name="Minx P."/>
            <person name="Tomlinson C."/>
            <person name="Chen J."/>
            <person name="Wollam A."/>
            <person name="Pepin K.H."/>
            <person name="Palsikar V.B."/>
            <person name="Zhang X."/>
            <person name="Suruliraj S."/>
            <person name="Perna N.T."/>
            <person name="Plunkett G."/>
            <person name="Warren W."/>
            <person name="Mitreva M."/>
            <person name="Mardis E.R."/>
            <person name="Wilson R.K."/>
        </authorList>
    </citation>
    <scope>NUCLEOTIDE SEQUENCE [LARGE SCALE GENOMIC DNA]</scope>
    <source>
        <strain evidence="2 3">DSM 4568</strain>
    </source>
</reference>
<comment type="caution">
    <text evidence="2">The sequence shown here is derived from an EMBL/GenBank/DDBJ whole genome shotgun (WGS) entry which is preliminary data.</text>
</comment>
<name>S3IIP0_9ENTR</name>
<evidence type="ECO:0000313" key="3">
    <source>
        <dbReference type="Proteomes" id="UP000014585"/>
    </source>
</evidence>
<accession>S3IIP0</accession>
<evidence type="ECO:0000256" key="1">
    <source>
        <dbReference type="SAM" id="MobiDB-lite"/>
    </source>
</evidence>
<dbReference type="AlphaFoldDB" id="S3IIP0"/>